<keyword evidence="13" id="KW-1185">Reference proteome</keyword>
<protein>
    <recommendedName>
        <fullName evidence="10">ATP synthase epsilon chain</fullName>
    </recommendedName>
    <alternativeName>
        <fullName evidence="10">ATP synthase F1 sector epsilon subunit</fullName>
    </alternativeName>
    <alternativeName>
        <fullName evidence="10">F-ATPase epsilon subunit</fullName>
    </alternativeName>
</protein>
<keyword evidence="4 10" id="KW-0813">Transport</keyword>
<dbReference type="Gene3D" id="2.60.15.10">
    <property type="entry name" value="F0F1 ATP synthase delta/epsilon subunit, N-terminal"/>
    <property type="match status" value="1"/>
</dbReference>
<name>A0A1M4MVC4_9RHOB</name>
<comment type="function">
    <text evidence="1 10">Produces ATP from ADP in the presence of a proton gradient across the membrane.</text>
</comment>
<dbReference type="GO" id="GO:0046933">
    <property type="term" value="F:proton-transporting ATP synthase activity, rotational mechanism"/>
    <property type="evidence" value="ECO:0007669"/>
    <property type="project" value="UniProtKB-UniRule"/>
</dbReference>
<dbReference type="InterPro" id="IPR020546">
    <property type="entry name" value="ATP_synth_F1_dsu/esu_N"/>
</dbReference>
<comment type="subunit">
    <text evidence="10">F-type ATPases have 2 components, CF(1) - the catalytic core - and CF(0) - the membrane proton channel. CF(1) has five subunits: alpha(3), beta(3), gamma(1), delta(1), epsilon(1). CF(0) has three main subunits: a, b and c.</text>
</comment>
<evidence type="ECO:0000256" key="4">
    <source>
        <dbReference type="ARBA" id="ARBA00022448"/>
    </source>
</evidence>
<keyword evidence="9 10" id="KW-0066">ATP synthesis</keyword>
<comment type="similarity">
    <text evidence="3 10">Belongs to the ATPase epsilon chain family.</text>
</comment>
<dbReference type="Pfam" id="PF02823">
    <property type="entry name" value="ATP-synt_DE_N"/>
    <property type="match status" value="1"/>
</dbReference>
<keyword evidence="8 10" id="KW-0139">CF(1)</keyword>
<reference evidence="13" key="1">
    <citation type="submission" date="2016-09" db="EMBL/GenBank/DDBJ databases">
        <authorList>
            <person name="Wibberg D."/>
        </authorList>
    </citation>
    <scope>NUCLEOTIDE SEQUENCE [LARGE SCALE GENOMIC DNA]</scope>
</reference>
<dbReference type="EMBL" id="FMJB01000019">
    <property type="protein sequence ID" value="SCM66253.1"/>
    <property type="molecule type" value="Genomic_DNA"/>
</dbReference>
<evidence type="ECO:0000256" key="3">
    <source>
        <dbReference type="ARBA" id="ARBA00005712"/>
    </source>
</evidence>
<dbReference type="RefSeq" id="WP_072703316.1">
    <property type="nucleotide sequence ID" value="NZ_FMJB01000019.1"/>
</dbReference>
<evidence type="ECO:0000256" key="9">
    <source>
        <dbReference type="ARBA" id="ARBA00023310"/>
    </source>
</evidence>
<evidence type="ECO:0000313" key="13">
    <source>
        <dbReference type="Proteomes" id="UP000184085"/>
    </source>
</evidence>
<dbReference type="GO" id="GO:0012505">
    <property type="term" value="C:endomembrane system"/>
    <property type="evidence" value="ECO:0007669"/>
    <property type="project" value="UniProtKB-SubCell"/>
</dbReference>
<keyword evidence="5 10" id="KW-0375">Hydrogen ion transport</keyword>
<dbReference type="HAMAP" id="MF_00530">
    <property type="entry name" value="ATP_synth_epsil_bac"/>
    <property type="match status" value="1"/>
</dbReference>
<keyword evidence="7 10" id="KW-0472">Membrane</keyword>
<dbReference type="InterPro" id="IPR024037">
    <property type="entry name" value="Alt_ATP_synth_F1_esu"/>
</dbReference>
<dbReference type="Proteomes" id="UP000184085">
    <property type="component" value="Unassembled WGS sequence"/>
</dbReference>
<evidence type="ECO:0000256" key="8">
    <source>
        <dbReference type="ARBA" id="ARBA00023196"/>
    </source>
</evidence>
<proteinExistence type="inferred from homology"/>
<keyword evidence="10" id="KW-1003">Cell membrane</keyword>
<evidence type="ECO:0000256" key="1">
    <source>
        <dbReference type="ARBA" id="ARBA00003543"/>
    </source>
</evidence>
<dbReference type="SUPFAM" id="SSF51344">
    <property type="entry name" value="Epsilon subunit of F1F0-ATP synthase N-terminal domain"/>
    <property type="match status" value="1"/>
</dbReference>
<evidence type="ECO:0000259" key="11">
    <source>
        <dbReference type="Pfam" id="PF02823"/>
    </source>
</evidence>
<dbReference type="GO" id="GO:0045259">
    <property type="term" value="C:proton-transporting ATP synthase complex"/>
    <property type="evidence" value="ECO:0007669"/>
    <property type="project" value="UniProtKB-KW"/>
</dbReference>
<dbReference type="AlphaFoldDB" id="A0A1M4MVC4"/>
<dbReference type="NCBIfam" id="TIGR03166">
    <property type="entry name" value="alt_F1F0_F1_eps"/>
    <property type="match status" value="1"/>
</dbReference>
<evidence type="ECO:0000256" key="2">
    <source>
        <dbReference type="ARBA" id="ARBA00004184"/>
    </source>
</evidence>
<evidence type="ECO:0000256" key="10">
    <source>
        <dbReference type="HAMAP-Rule" id="MF_00530"/>
    </source>
</evidence>
<dbReference type="GO" id="GO:0005886">
    <property type="term" value="C:plasma membrane"/>
    <property type="evidence" value="ECO:0007669"/>
    <property type="project" value="UniProtKB-SubCell"/>
</dbReference>
<accession>A0A1M4MVC4</accession>
<dbReference type="CDD" id="cd12152">
    <property type="entry name" value="F1-ATPase_delta"/>
    <property type="match status" value="1"/>
</dbReference>
<dbReference type="InterPro" id="IPR001469">
    <property type="entry name" value="ATP_synth_F1_dsu/esu"/>
</dbReference>
<dbReference type="PANTHER" id="PTHR13822:SF10">
    <property type="entry name" value="ATP SYNTHASE EPSILON CHAIN, CHLOROPLASTIC"/>
    <property type="match status" value="1"/>
</dbReference>
<organism evidence="12 13">
    <name type="scientific">Donghicola eburneus</name>
    <dbReference type="NCBI Taxonomy" id="393278"/>
    <lineage>
        <taxon>Bacteria</taxon>
        <taxon>Pseudomonadati</taxon>
        <taxon>Pseudomonadota</taxon>
        <taxon>Alphaproteobacteria</taxon>
        <taxon>Rhodobacterales</taxon>
        <taxon>Roseobacteraceae</taxon>
        <taxon>Donghicola</taxon>
    </lineage>
</organism>
<dbReference type="GO" id="GO:0005524">
    <property type="term" value="F:ATP binding"/>
    <property type="evidence" value="ECO:0007669"/>
    <property type="project" value="UniProtKB-UniRule"/>
</dbReference>
<dbReference type="NCBIfam" id="NF009981">
    <property type="entry name" value="PRK13447.1"/>
    <property type="match status" value="1"/>
</dbReference>
<keyword evidence="6 10" id="KW-0406">Ion transport</keyword>
<gene>
    <name evidence="10" type="primary">atpC</name>
    <name evidence="12" type="ORF">KARMA_0427</name>
</gene>
<evidence type="ECO:0000313" key="12">
    <source>
        <dbReference type="EMBL" id="SCM66253.1"/>
    </source>
</evidence>
<comment type="subcellular location">
    <subcellularLocation>
        <location evidence="10">Cell membrane</location>
        <topology evidence="10">Peripheral membrane protein</topology>
    </subcellularLocation>
    <subcellularLocation>
        <location evidence="2">Endomembrane system</location>
        <topology evidence="2">Peripheral membrane protein</topology>
    </subcellularLocation>
</comment>
<dbReference type="InterPro" id="IPR036771">
    <property type="entry name" value="ATPsynth_dsu/esu_N"/>
</dbReference>
<evidence type="ECO:0000256" key="5">
    <source>
        <dbReference type="ARBA" id="ARBA00022781"/>
    </source>
</evidence>
<sequence length="149" mass="16330">MGLSLSVTTPLHTLVAAQSVRSIRAEDQSGSFGILAGHVDFLTVLPASVLRWKTAEGVERYCAMRSGLLRVTGGSVVEVACREGVLGDDLEALLAHVRALRQAEEDEERRARIEAMRMQTQTVRQMMQVFHPQRPAGLDHPPAITTEGR</sequence>
<evidence type="ECO:0000256" key="7">
    <source>
        <dbReference type="ARBA" id="ARBA00023136"/>
    </source>
</evidence>
<dbReference type="PANTHER" id="PTHR13822">
    <property type="entry name" value="ATP SYNTHASE DELTA/EPSILON CHAIN"/>
    <property type="match status" value="1"/>
</dbReference>
<feature type="domain" description="ATP synthase F1 complex delta/epsilon subunit N-terminal" evidence="11">
    <location>
        <begin position="3"/>
        <end position="76"/>
    </location>
</feature>
<evidence type="ECO:0000256" key="6">
    <source>
        <dbReference type="ARBA" id="ARBA00023065"/>
    </source>
</evidence>